<accession>A0A0C1ZJ34</accession>
<sequence length="43" mass="4750">MNWRVFGNELDTDACIRVTCVEAFCGDGHIQDSTEITSITCTP</sequence>
<proteinExistence type="predicted"/>
<dbReference type="RefSeq" id="WP_276204350.1">
    <property type="nucleotide sequence ID" value="NZ_JMCC02000023.1"/>
</dbReference>
<protein>
    <submittedName>
        <fullName evidence="1">Uncharacterized protein</fullName>
    </submittedName>
</protein>
<name>A0A0C1ZJ34_9BACT</name>
<organism evidence="1 2">
    <name type="scientific">Enhygromyxa salina</name>
    <dbReference type="NCBI Taxonomy" id="215803"/>
    <lineage>
        <taxon>Bacteria</taxon>
        <taxon>Pseudomonadati</taxon>
        <taxon>Myxococcota</taxon>
        <taxon>Polyangia</taxon>
        <taxon>Nannocystales</taxon>
        <taxon>Nannocystaceae</taxon>
        <taxon>Enhygromyxa</taxon>
    </lineage>
</organism>
<gene>
    <name evidence="1" type="ORF">DB30_03230</name>
</gene>
<dbReference type="Proteomes" id="UP000031599">
    <property type="component" value="Unassembled WGS sequence"/>
</dbReference>
<comment type="caution">
    <text evidence="1">The sequence shown here is derived from an EMBL/GenBank/DDBJ whole genome shotgun (WGS) entry which is preliminary data.</text>
</comment>
<dbReference type="EMBL" id="JMCC02000023">
    <property type="protein sequence ID" value="KIG17529.1"/>
    <property type="molecule type" value="Genomic_DNA"/>
</dbReference>
<evidence type="ECO:0000313" key="1">
    <source>
        <dbReference type="EMBL" id="KIG17529.1"/>
    </source>
</evidence>
<evidence type="ECO:0000313" key="2">
    <source>
        <dbReference type="Proteomes" id="UP000031599"/>
    </source>
</evidence>
<dbReference type="AlphaFoldDB" id="A0A0C1ZJ34"/>
<reference evidence="1 2" key="1">
    <citation type="submission" date="2014-12" db="EMBL/GenBank/DDBJ databases">
        <title>Genome assembly of Enhygromyxa salina DSM 15201.</title>
        <authorList>
            <person name="Sharma G."/>
            <person name="Subramanian S."/>
        </authorList>
    </citation>
    <scope>NUCLEOTIDE SEQUENCE [LARGE SCALE GENOMIC DNA]</scope>
    <source>
        <strain evidence="1 2">DSM 15201</strain>
    </source>
</reference>